<keyword evidence="16" id="KW-1185">Reference proteome</keyword>
<evidence type="ECO:0000256" key="5">
    <source>
        <dbReference type="ARBA" id="ARBA00022846"/>
    </source>
</evidence>
<evidence type="ECO:0000256" key="8">
    <source>
        <dbReference type="ARBA" id="ARBA00023136"/>
    </source>
</evidence>
<dbReference type="GO" id="GO:0036128">
    <property type="term" value="C:CatSper complex"/>
    <property type="evidence" value="ECO:0007669"/>
    <property type="project" value="InterPro"/>
</dbReference>
<keyword evidence="9" id="KW-1015">Disulfide bond</keyword>
<proteinExistence type="inferred from homology"/>
<evidence type="ECO:0000313" key="15">
    <source>
        <dbReference type="EMBL" id="KNE66979.1"/>
    </source>
</evidence>
<accession>A0A0L0SXC2</accession>
<keyword evidence="6 13" id="KW-1133">Transmembrane helix</keyword>
<evidence type="ECO:0000256" key="7">
    <source>
        <dbReference type="ARBA" id="ARBA00023069"/>
    </source>
</evidence>
<keyword evidence="5" id="KW-0282">Flagellum</keyword>
<evidence type="ECO:0000256" key="1">
    <source>
        <dbReference type="ARBA" id="ARBA00010246"/>
    </source>
</evidence>
<keyword evidence="2" id="KW-1003">Cell membrane</keyword>
<dbReference type="AlphaFoldDB" id="A0A0L0SXC2"/>
<evidence type="ECO:0000256" key="10">
    <source>
        <dbReference type="ARBA" id="ARBA00023180"/>
    </source>
</evidence>
<comment type="similarity">
    <text evidence="1">Belongs to the CATSPERD family.</text>
</comment>
<feature type="domain" description="CATSPERD/E C-terminal" evidence="14">
    <location>
        <begin position="397"/>
        <end position="584"/>
    </location>
</feature>
<keyword evidence="8 13" id="KW-0472">Membrane</keyword>
<keyword evidence="10" id="KW-0325">Glycoprotein</keyword>
<dbReference type="STRING" id="578462.A0A0L0SXC2"/>
<dbReference type="InterPro" id="IPR028751">
    <property type="entry name" value="CATSPERD/E"/>
</dbReference>
<reference evidence="15 16" key="1">
    <citation type="submission" date="2009-11" db="EMBL/GenBank/DDBJ databases">
        <title>Annotation of Allomyces macrogynus ATCC 38327.</title>
        <authorList>
            <consortium name="The Broad Institute Genome Sequencing Platform"/>
            <person name="Russ C."/>
            <person name="Cuomo C."/>
            <person name="Burger G."/>
            <person name="Gray M.W."/>
            <person name="Holland P.W.H."/>
            <person name="King N."/>
            <person name="Lang F.B.F."/>
            <person name="Roger A.J."/>
            <person name="Ruiz-Trillo I."/>
            <person name="Young S.K."/>
            <person name="Zeng Q."/>
            <person name="Gargeya S."/>
            <person name="Fitzgerald M."/>
            <person name="Haas B."/>
            <person name="Abouelleil A."/>
            <person name="Alvarado L."/>
            <person name="Arachchi H.M."/>
            <person name="Berlin A."/>
            <person name="Chapman S.B."/>
            <person name="Gearin G."/>
            <person name="Goldberg J."/>
            <person name="Griggs A."/>
            <person name="Gujja S."/>
            <person name="Hansen M."/>
            <person name="Heiman D."/>
            <person name="Howarth C."/>
            <person name="Larimer J."/>
            <person name="Lui A."/>
            <person name="MacDonald P.J.P."/>
            <person name="McCowen C."/>
            <person name="Montmayeur A."/>
            <person name="Murphy C."/>
            <person name="Neiman D."/>
            <person name="Pearson M."/>
            <person name="Priest M."/>
            <person name="Roberts A."/>
            <person name="Saif S."/>
            <person name="Shea T."/>
            <person name="Sisk P."/>
            <person name="Stolte C."/>
            <person name="Sykes S."/>
            <person name="Wortman J."/>
            <person name="Nusbaum C."/>
            <person name="Birren B."/>
        </authorList>
    </citation>
    <scope>NUCLEOTIDE SEQUENCE [LARGE SCALE GENOMIC DNA]</scope>
    <source>
        <strain evidence="15 16">ATCC 38327</strain>
    </source>
</reference>
<evidence type="ECO:0000256" key="13">
    <source>
        <dbReference type="SAM" id="Phobius"/>
    </source>
</evidence>
<evidence type="ECO:0000256" key="12">
    <source>
        <dbReference type="ARBA" id="ARBA00037793"/>
    </source>
</evidence>
<dbReference type="InterPro" id="IPR053814">
    <property type="entry name" value="CATSPERD/E_C"/>
</dbReference>
<feature type="transmembrane region" description="Helical" evidence="13">
    <location>
        <begin position="565"/>
        <end position="586"/>
    </location>
</feature>
<dbReference type="Pfam" id="PF22850">
    <property type="entry name" value="CATSPERD-E_C"/>
    <property type="match status" value="1"/>
</dbReference>
<dbReference type="EMBL" id="GG745351">
    <property type="protein sequence ID" value="KNE66979.1"/>
    <property type="molecule type" value="Genomic_DNA"/>
</dbReference>
<name>A0A0L0SXC2_ALLM3</name>
<protein>
    <recommendedName>
        <fullName evidence="14">CATSPERD/E C-terminal domain-containing protein</fullName>
    </recommendedName>
</protein>
<keyword evidence="3 13" id="KW-0812">Transmembrane</keyword>
<dbReference type="OrthoDB" id="5572814at2759"/>
<evidence type="ECO:0000256" key="2">
    <source>
        <dbReference type="ARBA" id="ARBA00022475"/>
    </source>
</evidence>
<evidence type="ECO:0000256" key="6">
    <source>
        <dbReference type="ARBA" id="ARBA00022989"/>
    </source>
</evidence>
<dbReference type="VEuPathDB" id="FungiDB:AMAG_11450"/>
<reference evidence="16" key="2">
    <citation type="submission" date="2009-11" db="EMBL/GenBank/DDBJ databases">
        <title>The Genome Sequence of Allomyces macrogynus strain ATCC 38327.</title>
        <authorList>
            <consortium name="The Broad Institute Genome Sequencing Platform"/>
            <person name="Russ C."/>
            <person name="Cuomo C."/>
            <person name="Shea T."/>
            <person name="Young S.K."/>
            <person name="Zeng Q."/>
            <person name="Koehrsen M."/>
            <person name="Haas B."/>
            <person name="Borodovsky M."/>
            <person name="Guigo R."/>
            <person name="Alvarado L."/>
            <person name="Berlin A."/>
            <person name="Borenstein D."/>
            <person name="Chen Z."/>
            <person name="Engels R."/>
            <person name="Freedman E."/>
            <person name="Gellesch M."/>
            <person name="Goldberg J."/>
            <person name="Griggs A."/>
            <person name="Gujja S."/>
            <person name="Heiman D."/>
            <person name="Hepburn T."/>
            <person name="Howarth C."/>
            <person name="Jen D."/>
            <person name="Larson L."/>
            <person name="Lewis B."/>
            <person name="Mehta T."/>
            <person name="Park D."/>
            <person name="Pearson M."/>
            <person name="Roberts A."/>
            <person name="Saif S."/>
            <person name="Shenoy N."/>
            <person name="Sisk P."/>
            <person name="Stolte C."/>
            <person name="Sykes S."/>
            <person name="Walk T."/>
            <person name="White J."/>
            <person name="Yandava C."/>
            <person name="Burger G."/>
            <person name="Gray M.W."/>
            <person name="Holland P.W.H."/>
            <person name="King N."/>
            <person name="Lang F.B.F."/>
            <person name="Roger A.J."/>
            <person name="Ruiz-Trillo I."/>
            <person name="Lander E."/>
            <person name="Nusbaum C."/>
        </authorList>
    </citation>
    <scope>NUCLEOTIDE SEQUENCE [LARGE SCALE GENOMIC DNA]</scope>
    <source>
        <strain evidence="16">ATCC 38327</strain>
    </source>
</reference>
<dbReference type="eggNOG" id="ENOG502R8SD">
    <property type="taxonomic scope" value="Eukaryota"/>
</dbReference>
<evidence type="ECO:0000256" key="3">
    <source>
        <dbReference type="ARBA" id="ARBA00022692"/>
    </source>
</evidence>
<dbReference type="GO" id="GO:0030317">
    <property type="term" value="P:flagellated sperm motility"/>
    <property type="evidence" value="ECO:0007669"/>
    <property type="project" value="TreeGrafter"/>
</dbReference>
<keyword evidence="7" id="KW-0969">Cilium</keyword>
<keyword evidence="11" id="KW-0966">Cell projection</keyword>
<sequence>MWTTGRGSSSCSRGIPLATTWLLRSIRGALVAGRAVSATGAEVRATLARTGAAAGPQIDSGAKGASPRIIVGESYANDLFLFGDTLLYSADGARTLFEIQLTTRNPALAYPGLDAGEYIVQVATAPAPASVAGAAKGETPPTNAPQGQYAALTSTNRVFVGMAGLREAVEVKAALTGPAGSYLLRYHVDGSLVAFATTSGMPFVSMTTISVNADMSVPDWNVPAIACPYTSFTTAPSAEYYLDTSSSLSLSATTGTSGTQTRIKPMLQLTNASLTITTPAWSATAFSADAGTTQFTASTTLSPNTSTRVASASAIIAPQRMTLGCGPSTGPGPGPRVASVVRAACPPNRALAFVPNTVTAAALVAAPKIVTCGTDAPQYTVTVPAGGWIDWNTGRVGASAKSVVYDCTRFGGAPWPAYYGYLYKPPLAVVEDGVVVANVTADTVLLEVLGNTAFSYNSTAQDAGCIAPPQSAASMLRDGGSWSRENYAPCYTTPASGWTATRAAATTYEILNETNHNRIQWTTSVDNSIFLFRAVVLDPKFSYCQLSVDFAVQVYGVPLGPGAQAGIVLGFVAVVLGVLVASYAWYRRGKAKEKTE</sequence>
<dbReference type="Proteomes" id="UP000054350">
    <property type="component" value="Unassembled WGS sequence"/>
</dbReference>
<evidence type="ECO:0000259" key="14">
    <source>
        <dbReference type="Pfam" id="PF22850"/>
    </source>
</evidence>
<evidence type="ECO:0000313" key="16">
    <source>
        <dbReference type="Proteomes" id="UP000054350"/>
    </source>
</evidence>
<comment type="subcellular location">
    <subcellularLocation>
        <location evidence="12">Cell projection</location>
        <location evidence="12">Cilium</location>
        <location evidence="12">Flagellum membrane</location>
        <topology evidence="12">Single-pass type I membrane protein</topology>
    </subcellularLocation>
</comment>
<organism evidence="15 16">
    <name type="scientific">Allomyces macrogynus (strain ATCC 38327)</name>
    <name type="common">Allomyces javanicus var. macrogynus</name>
    <dbReference type="NCBI Taxonomy" id="578462"/>
    <lineage>
        <taxon>Eukaryota</taxon>
        <taxon>Fungi</taxon>
        <taxon>Fungi incertae sedis</taxon>
        <taxon>Blastocladiomycota</taxon>
        <taxon>Blastocladiomycetes</taxon>
        <taxon>Blastocladiales</taxon>
        <taxon>Blastocladiaceae</taxon>
        <taxon>Allomyces</taxon>
    </lineage>
</organism>
<evidence type="ECO:0000256" key="11">
    <source>
        <dbReference type="ARBA" id="ARBA00023273"/>
    </source>
</evidence>
<dbReference type="PANTHER" id="PTHR33722:SF1">
    <property type="entry name" value="CATION CHANNEL SPERM-ASSOCIATED AUXILIARY SUBUNIT DELTA"/>
    <property type="match status" value="1"/>
</dbReference>
<evidence type="ECO:0000256" key="4">
    <source>
        <dbReference type="ARBA" id="ARBA00022729"/>
    </source>
</evidence>
<evidence type="ECO:0000256" key="9">
    <source>
        <dbReference type="ARBA" id="ARBA00023157"/>
    </source>
</evidence>
<dbReference type="PANTHER" id="PTHR33722">
    <property type="entry name" value="CATION CHANNEL SPERM-ASSOCIATED PROTEIN SUBUNIT DELTA-RELATED"/>
    <property type="match status" value="1"/>
</dbReference>
<keyword evidence="4" id="KW-0732">Signal</keyword>
<gene>
    <name evidence="15" type="ORF">AMAG_11450</name>
</gene>